<dbReference type="GO" id="GO:0042144">
    <property type="term" value="P:vacuole fusion, non-autophagic"/>
    <property type="evidence" value="ECO:0007669"/>
    <property type="project" value="TreeGrafter"/>
</dbReference>
<feature type="domain" description="Inhibitor I9" evidence="4">
    <location>
        <begin position="72"/>
        <end position="139"/>
    </location>
</feature>
<accession>A0A2N5VG35</accession>
<dbReference type="InterPro" id="IPR010259">
    <property type="entry name" value="S8pro/Inhibitor_I9"/>
</dbReference>
<feature type="region of interest" description="Disordered" evidence="2">
    <location>
        <begin position="124"/>
        <end position="145"/>
    </location>
</feature>
<feature type="compositionally biased region" description="Basic and acidic residues" evidence="2">
    <location>
        <begin position="130"/>
        <end position="145"/>
    </location>
</feature>
<evidence type="ECO:0000313" key="6">
    <source>
        <dbReference type="EMBL" id="PLW41275.1"/>
    </source>
</evidence>
<dbReference type="GO" id="GO:0004866">
    <property type="term" value="F:endopeptidase inhibitor activity"/>
    <property type="evidence" value="ECO:0007669"/>
    <property type="project" value="TreeGrafter"/>
</dbReference>
<feature type="compositionally biased region" description="Polar residues" evidence="2">
    <location>
        <begin position="32"/>
        <end position="47"/>
    </location>
</feature>
<comment type="similarity">
    <text evidence="1">Belongs to the protease inhibitor I9 family.</text>
</comment>
<dbReference type="PANTHER" id="PTHR28288">
    <property type="entry name" value="PROTEASE B INHIBITOR 2"/>
    <property type="match status" value="1"/>
</dbReference>
<dbReference type="Pfam" id="PF05922">
    <property type="entry name" value="Inhibitor_I9"/>
    <property type="match status" value="1"/>
</dbReference>
<dbReference type="Gene3D" id="3.30.70.80">
    <property type="entry name" value="Peptidase S8 propeptide/proteinase inhibitor I9"/>
    <property type="match status" value="1"/>
</dbReference>
<evidence type="ECO:0000313" key="5">
    <source>
        <dbReference type="EMBL" id="PLW15403.1"/>
    </source>
</evidence>
<proteinExistence type="inferred from homology"/>
<dbReference type="FunFam" id="3.30.70.80:FF:000005">
    <property type="entry name" value="Proteinase inhibitor I2B"/>
    <property type="match status" value="1"/>
</dbReference>
<keyword evidence="3" id="KW-0732">Signal</keyword>
<evidence type="ECO:0000313" key="7">
    <source>
        <dbReference type="EMBL" id="PLW48975.1"/>
    </source>
</evidence>
<dbReference type="OrthoDB" id="5518345at2759"/>
<reference evidence="8 9" key="1">
    <citation type="submission" date="2017-11" db="EMBL/GenBank/DDBJ databases">
        <title>De novo assembly and phasing of dikaryotic genomes from two isolates of Puccinia coronata f. sp. avenae, the causal agent of oat crown rust.</title>
        <authorList>
            <person name="Miller M.E."/>
            <person name="Zhang Y."/>
            <person name="Omidvar V."/>
            <person name="Sperschneider J."/>
            <person name="Schwessinger B."/>
            <person name="Raley C."/>
            <person name="Palmer J.M."/>
            <person name="Garnica D."/>
            <person name="Upadhyaya N."/>
            <person name="Rathjen J."/>
            <person name="Taylor J.M."/>
            <person name="Park R.F."/>
            <person name="Dodds P.N."/>
            <person name="Hirsch C.D."/>
            <person name="Kianian S.F."/>
            <person name="Figueroa M."/>
        </authorList>
    </citation>
    <scope>NUCLEOTIDE SEQUENCE [LARGE SCALE GENOMIC DNA]</scope>
    <source>
        <strain evidence="7">12NC29</strain>
        <strain evidence="5">12SD80</strain>
    </source>
</reference>
<protein>
    <recommendedName>
        <fullName evidence="4">Inhibitor I9 domain-containing protein</fullName>
    </recommendedName>
</protein>
<evidence type="ECO:0000256" key="2">
    <source>
        <dbReference type="SAM" id="MobiDB-lite"/>
    </source>
</evidence>
<dbReference type="AlphaFoldDB" id="A0A2N5VG35"/>
<evidence type="ECO:0000256" key="3">
    <source>
        <dbReference type="SAM" id="SignalP"/>
    </source>
</evidence>
<evidence type="ECO:0000313" key="8">
    <source>
        <dbReference type="Proteomes" id="UP000235388"/>
    </source>
</evidence>
<dbReference type="SUPFAM" id="SSF54897">
    <property type="entry name" value="Protease propeptides/inhibitors"/>
    <property type="match status" value="1"/>
</dbReference>
<dbReference type="InterPro" id="IPR052471">
    <property type="entry name" value="PBI_I9"/>
</dbReference>
<dbReference type="EMBL" id="PGCJ01000099">
    <property type="protein sequence ID" value="PLW48975.1"/>
    <property type="molecule type" value="Genomic_DNA"/>
</dbReference>
<sequence>MANPRLSAPFLVFLLIAILGLVLPDLASATISPGTDPVSDQTQASSLTKREPHPSPKGSKQSVPVTNQEKSVYIITLKDGTTDEEFQAYKQYLISRGIEIKYEYNIIKGFAVSTKPSEIQPLENDPLVKSIEKDQEVHTLPKSDL</sequence>
<organism evidence="7 8">
    <name type="scientific">Puccinia coronata f. sp. avenae</name>
    <dbReference type="NCBI Taxonomy" id="200324"/>
    <lineage>
        <taxon>Eukaryota</taxon>
        <taxon>Fungi</taxon>
        <taxon>Dikarya</taxon>
        <taxon>Basidiomycota</taxon>
        <taxon>Pucciniomycotina</taxon>
        <taxon>Pucciniomycetes</taxon>
        <taxon>Pucciniales</taxon>
        <taxon>Pucciniaceae</taxon>
        <taxon>Puccinia</taxon>
    </lineage>
</organism>
<gene>
    <name evidence="7" type="ORF">PCANC_10693</name>
    <name evidence="6" type="ORF">PCASD_10870</name>
    <name evidence="5" type="ORF">PCASD_20317</name>
</gene>
<comment type="caution">
    <text evidence="7">The sequence shown here is derived from an EMBL/GenBank/DDBJ whole genome shotgun (WGS) entry which is preliminary data.</text>
</comment>
<feature type="region of interest" description="Disordered" evidence="2">
    <location>
        <begin position="32"/>
        <end position="66"/>
    </location>
</feature>
<evidence type="ECO:0000259" key="4">
    <source>
        <dbReference type="Pfam" id="PF05922"/>
    </source>
</evidence>
<name>A0A2N5VG35_9BASI</name>
<dbReference type="EMBL" id="PGCI01000798">
    <property type="protein sequence ID" value="PLW15403.1"/>
    <property type="molecule type" value="Genomic_DNA"/>
</dbReference>
<evidence type="ECO:0000313" key="9">
    <source>
        <dbReference type="Proteomes" id="UP000235392"/>
    </source>
</evidence>
<dbReference type="PANTHER" id="PTHR28288:SF2">
    <property type="entry name" value="PROTEASE B INHIBITOR 2"/>
    <property type="match status" value="1"/>
</dbReference>
<keyword evidence="8" id="KW-1185">Reference proteome</keyword>
<evidence type="ECO:0000256" key="1">
    <source>
        <dbReference type="ARBA" id="ARBA00038069"/>
    </source>
</evidence>
<dbReference type="InterPro" id="IPR037045">
    <property type="entry name" value="S8pro/Inhibitor_I9_sf"/>
</dbReference>
<feature type="signal peptide" evidence="3">
    <location>
        <begin position="1"/>
        <end position="29"/>
    </location>
</feature>
<feature type="chain" id="PRO_5015084010" description="Inhibitor I9 domain-containing protein" evidence="3">
    <location>
        <begin position="30"/>
        <end position="145"/>
    </location>
</feature>
<dbReference type="EMBL" id="PGCI01000091">
    <property type="protein sequence ID" value="PLW41275.1"/>
    <property type="molecule type" value="Genomic_DNA"/>
</dbReference>
<dbReference type="Proteomes" id="UP000235392">
    <property type="component" value="Unassembled WGS sequence"/>
</dbReference>
<dbReference type="Proteomes" id="UP000235388">
    <property type="component" value="Unassembled WGS sequence"/>
</dbReference>